<evidence type="ECO:0000256" key="3">
    <source>
        <dbReference type="ARBA" id="ARBA00009266"/>
    </source>
</evidence>
<keyword evidence="5" id="KW-0312">Gluconeogenesis</keyword>
<reference evidence="15" key="1">
    <citation type="submission" date="2017-02" db="UniProtKB">
        <authorList>
            <consortium name="WormBaseParasite"/>
        </authorList>
    </citation>
    <scope>IDENTIFICATION</scope>
</reference>
<evidence type="ECO:0000256" key="5">
    <source>
        <dbReference type="ARBA" id="ARBA00022432"/>
    </source>
</evidence>
<accession>A0A0R3T459</accession>
<comment type="pathway">
    <text evidence="2">Carbohydrate biosynthesis; gluconeogenesis.</text>
</comment>
<dbReference type="WBParaSite" id="HNAJ_0000183701-mRNA-1">
    <property type="protein sequence ID" value="HNAJ_0000183701-mRNA-1"/>
    <property type="gene ID" value="HNAJ_0000183701"/>
</dbReference>
<dbReference type="AlphaFoldDB" id="A0A0R3T459"/>
<dbReference type="EMBL" id="UZAE01000784">
    <property type="protein sequence ID" value="VDN97695.1"/>
    <property type="molecule type" value="Genomic_DNA"/>
</dbReference>
<feature type="transmembrane region" description="Helical" evidence="11">
    <location>
        <begin position="91"/>
        <end position="111"/>
    </location>
</feature>
<dbReference type="EC" id="3.1.3.9" evidence="4"/>
<dbReference type="InterPro" id="IPR036938">
    <property type="entry name" value="PAP2/HPO_sf"/>
</dbReference>
<dbReference type="Proteomes" id="UP000278807">
    <property type="component" value="Unassembled WGS sequence"/>
</dbReference>
<evidence type="ECO:0000313" key="15">
    <source>
        <dbReference type="WBParaSite" id="HNAJ_0000183701-mRNA-1"/>
    </source>
</evidence>
<evidence type="ECO:0000256" key="7">
    <source>
        <dbReference type="ARBA" id="ARBA00022801"/>
    </source>
</evidence>
<feature type="domain" description="Phosphatidic acid phosphatase type 2/haloperoxidase" evidence="12">
    <location>
        <begin position="1"/>
        <end position="108"/>
    </location>
</feature>
<keyword evidence="9 11" id="KW-1133">Transmembrane helix</keyword>
<evidence type="ECO:0000256" key="10">
    <source>
        <dbReference type="ARBA" id="ARBA00023136"/>
    </source>
</evidence>
<keyword evidence="8" id="KW-0256">Endoplasmic reticulum</keyword>
<feature type="transmembrane region" description="Helical" evidence="11">
    <location>
        <begin position="225"/>
        <end position="246"/>
    </location>
</feature>
<evidence type="ECO:0000256" key="2">
    <source>
        <dbReference type="ARBA" id="ARBA00004742"/>
    </source>
</evidence>
<dbReference type="GO" id="GO:0005789">
    <property type="term" value="C:endoplasmic reticulum membrane"/>
    <property type="evidence" value="ECO:0007669"/>
    <property type="project" value="UniProtKB-SubCell"/>
</dbReference>
<dbReference type="SMART" id="SM00014">
    <property type="entry name" value="acidPPc"/>
    <property type="match status" value="1"/>
</dbReference>
<organism evidence="15">
    <name type="scientific">Rodentolepis nana</name>
    <name type="common">Dwarf tapeworm</name>
    <name type="synonym">Hymenolepis nana</name>
    <dbReference type="NCBI Taxonomy" id="102285"/>
    <lineage>
        <taxon>Eukaryota</taxon>
        <taxon>Metazoa</taxon>
        <taxon>Spiralia</taxon>
        <taxon>Lophotrochozoa</taxon>
        <taxon>Platyhelminthes</taxon>
        <taxon>Cestoda</taxon>
        <taxon>Eucestoda</taxon>
        <taxon>Cyclophyllidea</taxon>
        <taxon>Hymenolepididae</taxon>
        <taxon>Rodentolepis</taxon>
    </lineage>
</organism>
<evidence type="ECO:0000256" key="9">
    <source>
        <dbReference type="ARBA" id="ARBA00022989"/>
    </source>
</evidence>
<keyword evidence="6 11" id="KW-0812">Transmembrane</keyword>
<dbReference type="GO" id="GO:0004346">
    <property type="term" value="F:glucose-6-phosphatase activity"/>
    <property type="evidence" value="ECO:0007669"/>
    <property type="project" value="UniProtKB-EC"/>
</dbReference>
<evidence type="ECO:0000313" key="13">
    <source>
        <dbReference type="EMBL" id="VDN97695.1"/>
    </source>
</evidence>
<protein>
    <recommendedName>
        <fullName evidence="4">glucose-6-phosphatase</fullName>
        <ecNumber evidence="4">3.1.3.9</ecNumber>
    </recommendedName>
</protein>
<sequence length="324" mass="36156">MPKVLDEDRPYWWVHTNGKEHIKLKQFPLTCEVGPGSPSGHCMVMISGWLPLLLYIRRKYNRLGFILLSSFITCIVLVAISRMYIATHFPHQTILGSIAGAVIGLFFHELLMTPHIMCSKSNKKIIRFHSSFLNSPSVLIAIGVLSLITGKAFGALLNYLGKDVERSYQLAIKYCARSEWLHPSTSAMASYSRVTGALIGLAGALYLHPLSASTSTPVVTSLREFILSCTATFSGYYVSHKALLFVSPCMKSFVKPITFISDISHLIYMAVLSALFPILVAFVHSTLHCKFFAKFDKQSTSPKPRTEKSIMIDNDEAISIRCRR</sequence>
<evidence type="ECO:0000256" key="1">
    <source>
        <dbReference type="ARBA" id="ARBA00004477"/>
    </source>
</evidence>
<dbReference type="GO" id="GO:0051156">
    <property type="term" value="P:glucose 6-phosphate metabolic process"/>
    <property type="evidence" value="ECO:0007669"/>
    <property type="project" value="TreeGrafter"/>
</dbReference>
<evidence type="ECO:0000256" key="8">
    <source>
        <dbReference type="ARBA" id="ARBA00022824"/>
    </source>
</evidence>
<dbReference type="PANTHER" id="PTHR12591">
    <property type="entry name" value="GLUCOSE-6-PHOSPHATASE"/>
    <property type="match status" value="1"/>
</dbReference>
<keyword evidence="14" id="KW-1185">Reference proteome</keyword>
<evidence type="ECO:0000313" key="14">
    <source>
        <dbReference type="Proteomes" id="UP000278807"/>
    </source>
</evidence>
<comment type="subcellular location">
    <subcellularLocation>
        <location evidence="1">Endoplasmic reticulum membrane</location>
        <topology evidence="1">Multi-pass membrane protein</topology>
    </subcellularLocation>
</comment>
<evidence type="ECO:0000259" key="12">
    <source>
        <dbReference type="SMART" id="SM00014"/>
    </source>
</evidence>
<dbReference type="SUPFAM" id="SSF48317">
    <property type="entry name" value="Acid phosphatase/Vanadium-dependent haloperoxidase"/>
    <property type="match status" value="1"/>
</dbReference>
<feature type="transmembrane region" description="Helical" evidence="11">
    <location>
        <begin position="194"/>
        <end position="213"/>
    </location>
</feature>
<evidence type="ECO:0000256" key="6">
    <source>
        <dbReference type="ARBA" id="ARBA00022692"/>
    </source>
</evidence>
<dbReference type="OrthoDB" id="6416209at2759"/>
<dbReference type="STRING" id="102285.A0A0R3T459"/>
<dbReference type="InterPro" id="IPR000326">
    <property type="entry name" value="PAP2/HPO"/>
</dbReference>
<comment type="similarity">
    <text evidence="3">Belongs to the glucose-6-phosphatase family.</text>
</comment>
<dbReference type="GO" id="GO:0006094">
    <property type="term" value="P:gluconeogenesis"/>
    <property type="evidence" value="ECO:0007669"/>
    <property type="project" value="UniProtKB-KW"/>
</dbReference>
<feature type="transmembrane region" description="Helical" evidence="11">
    <location>
        <begin position="132"/>
        <end position="157"/>
    </location>
</feature>
<feature type="transmembrane region" description="Helical" evidence="11">
    <location>
        <begin position="38"/>
        <end position="56"/>
    </location>
</feature>
<evidence type="ECO:0000256" key="11">
    <source>
        <dbReference type="SAM" id="Phobius"/>
    </source>
</evidence>
<keyword evidence="10 11" id="KW-0472">Membrane</keyword>
<dbReference type="Pfam" id="PF01569">
    <property type="entry name" value="PAP2"/>
    <property type="match status" value="1"/>
</dbReference>
<reference evidence="13 14" key="2">
    <citation type="submission" date="2018-11" db="EMBL/GenBank/DDBJ databases">
        <authorList>
            <consortium name="Pathogen Informatics"/>
        </authorList>
    </citation>
    <scope>NUCLEOTIDE SEQUENCE [LARGE SCALE GENOMIC DNA]</scope>
</reference>
<keyword evidence="7" id="KW-0378">Hydrolase</keyword>
<dbReference type="Gene3D" id="1.20.144.10">
    <property type="entry name" value="Phosphatidic acid phosphatase type 2/haloperoxidase"/>
    <property type="match status" value="1"/>
</dbReference>
<gene>
    <name evidence="13" type="ORF">HNAJ_LOCUS1836</name>
</gene>
<dbReference type="PANTHER" id="PTHR12591:SF0">
    <property type="entry name" value="FI19814P1"/>
    <property type="match status" value="1"/>
</dbReference>
<feature type="transmembrane region" description="Helical" evidence="11">
    <location>
        <begin position="266"/>
        <end position="287"/>
    </location>
</feature>
<name>A0A0R3T459_RODNA</name>
<proteinExistence type="inferred from homology"/>
<evidence type="ECO:0000256" key="4">
    <source>
        <dbReference type="ARBA" id="ARBA00012634"/>
    </source>
</evidence>
<feature type="transmembrane region" description="Helical" evidence="11">
    <location>
        <begin position="63"/>
        <end position="85"/>
    </location>
</feature>